<dbReference type="Proteomes" id="UP000818029">
    <property type="component" value="Chromosome D06"/>
</dbReference>
<proteinExistence type="predicted"/>
<gene>
    <name evidence="3" type="primary">LOC121218447</name>
</gene>
<dbReference type="PANTHER" id="PTHR11439">
    <property type="entry name" value="GAG-POL-RELATED RETROTRANSPOSON"/>
    <property type="match status" value="1"/>
</dbReference>
<evidence type="ECO:0000313" key="3">
    <source>
        <dbReference type="RefSeq" id="XP_040951570.1"/>
    </source>
</evidence>
<dbReference type="Pfam" id="PF07727">
    <property type="entry name" value="RVT_2"/>
    <property type="match status" value="1"/>
</dbReference>
<feature type="domain" description="Reverse transcriptase Ty1/copia-type" evidence="1">
    <location>
        <begin position="93"/>
        <end position="188"/>
    </location>
</feature>
<sequence length="418" mass="47077">MGLSSEAQCGWKSKQAKGQASCEGLQSKVWSGLLGNICSSSQTRYNQIADCCCCLEPVDNPPNGCQVFIPQWILRRGDIHRATPRFYNAWSASEPTLYVKRNGAETQLIVSLYVDDLLVTGGDKFMLADFKTKMKEMFEMSDLGLITYFLRMEVNQVEGGILLKQKTFALKVLAKFSMENCKPMSTPMAIGMKLSSQEEHESVCETDYRSLIGCLLYLTATRPDILFAVSMLSRFMHCCNQQHYKAGKRVLRYIKGTLNHGICFKRVKELKLIGYTDSDWAGSKDDMKSTSGYAFTPGSAMICWSSRKQTMVAQSTAEAEYVAAANAVNQAVWLRKILSDLNLQQNEATVIHCDNKTKHFDIKLYVIREMEQAREIELIHCSSENQIADIFTKSLGVSRFLSLKRELGVCCIEVEEEC</sequence>
<dbReference type="GeneID" id="121218447"/>
<protein>
    <submittedName>
        <fullName evidence="3">Uncharacterized mitochondrial protein AtMg00810-like</fullName>
    </submittedName>
</protein>
<dbReference type="RefSeq" id="XP_040951570.1">
    <property type="nucleotide sequence ID" value="XM_041095636.1"/>
</dbReference>
<organism evidence="2 3">
    <name type="scientific">Gossypium hirsutum</name>
    <name type="common">Upland cotton</name>
    <name type="synonym">Gossypium mexicanum</name>
    <dbReference type="NCBI Taxonomy" id="3635"/>
    <lineage>
        <taxon>Eukaryota</taxon>
        <taxon>Viridiplantae</taxon>
        <taxon>Streptophyta</taxon>
        <taxon>Embryophyta</taxon>
        <taxon>Tracheophyta</taxon>
        <taxon>Spermatophyta</taxon>
        <taxon>Magnoliopsida</taxon>
        <taxon>eudicotyledons</taxon>
        <taxon>Gunneridae</taxon>
        <taxon>Pentapetalae</taxon>
        <taxon>rosids</taxon>
        <taxon>malvids</taxon>
        <taxon>Malvales</taxon>
        <taxon>Malvaceae</taxon>
        <taxon>Malvoideae</taxon>
        <taxon>Gossypium</taxon>
    </lineage>
</organism>
<evidence type="ECO:0000313" key="2">
    <source>
        <dbReference type="Proteomes" id="UP000818029"/>
    </source>
</evidence>
<reference evidence="3" key="2">
    <citation type="submission" date="2025-08" db="UniProtKB">
        <authorList>
            <consortium name="RefSeq"/>
        </authorList>
    </citation>
    <scope>IDENTIFICATION</scope>
</reference>
<dbReference type="InterPro" id="IPR043502">
    <property type="entry name" value="DNA/RNA_pol_sf"/>
</dbReference>
<keyword evidence="2" id="KW-1185">Reference proteome</keyword>
<evidence type="ECO:0000259" key="1">
    <source>
        <dbReference type="Pfam" id="PF07727"/>
    </source>
</evidence>
<name>A0ABM3A9Q8_GOSHI</name>
<reference evidence="2" key="1">
    <citation type="journal article" date="2020" name="Nat. Genet.">
        <title>Genomic diversifications of five Gossypium allopolyploid species and their impact on cotton improvement.</title>
        <authorList>
            <person name="Chen Z.J."/>
            <person name="Sreedasyam A."/>
            <person name="Ando A."/>
            <person name="Song Q."/>
            <person name="De Santiago L.M."/>
            <person name="Hulse-Kemp A.M."/>
            <person name="Ding M."/>
            <person name="Ye W."/>
            <person name="Kirkbride R.C."/>
            <person name="Jenkins J."/>
            <person name="Plott C."/>
            <person name="Lovell J."/>
            <person name="Lin Y.M."/>
            <person name="Vaughn R."/>
            <person name="Liu B."/>
            <person name="Simpson S."/>
            <person name="Scheffler B.E."/>
            <person name="Wen L."/>
            <person name="Saski C.A."/>
            <person name="Grover C.E."/>
            <person name="Hu G."/>
            <person name="Conover J.L."/>
            <person name="Carlson J.W."/>
            <person name="Shu S."/>
            <person name="Boston L.B."/>
            <person name="Williams M."/>
            <person name="Peterson D.G."/>
            <person name="McGee K."/>
            <person name="Jones D.C."/>
            <person name="Wendel J.F."/>
            <person name="Stelly D.M."/>
            <person name="Grimwood J."/>
            <person name="Schmutz J."/>
        </authorList>
    </citation>
    <scope>NUCLEOTIDE SEQUENCE [LARGE SCALE GENOMIC DNA]</scope>
    <source>
        <strain evidence="2">cv. TM-1</strain>
    </source>
</reference>
<dbReference type="CDD" id="cd09272">
    <property type="entry name" value="RNase_HI_RT_Ty1"/>
    <property type="match status" value="1"/>
</dbReference>
<accession>A0ABM3A9Q8</accession>
<dbReference type="PANTHER" id="PTHR11439:SF503">
    <property type="entry name" value="CYSTEINE-RICH RLK (RECEPTOR-LIKE PROTEIN KINASE) 8"/>
    <property type="match status" value="1"/>
</dbReference>
<dbReference type="SUPFAM" id="SSF56672">
    <property type="entry name" value="DNA/RNA polymerases"/>
    <property type="match status" value="1"/>
</dbReference>
<dbReference type="InterPro" id="IPR013103">
    <property type="entry name" value="RVT_2"/>
</dbReference>